<dbReference type="STRING" id="441112.SAMN04488094_102482"/>
<reference evidence="1 2" key="1">
    <citation type="submission" date="2016-10" db="EMBL/GenBank/DDBJ databases">
        <authorList>
            <person name="de Groot N.N."/>
        </authorList>
    </citation>
    <scope>NUCLEOTIDE SEQUENCE [LARGE SCALE GENOMIC DNA]</scope>
    <source>
        <strain evidence="1 2">DSM 19548</strain>
    </source>
</reference>
<dbReference type="AlphaFoldDB" id="A0A1I1GAD6"/>
<dbReference type="OrthoDB" id="8454614at2"/>
<proteinExistence type="predicted"/>
<dbReference type="PROSITE" id="PS51257">
    <property type="entry name" value="PROKAR_LIPOPROTEIN"/>
    <property type="match status" value="1"/>
</dbReference>
<dbReference type="Proteomes" id="UP000198728">
    <property type="component" value="Unassembled WGS sequence"/>
</dbReference>
<evidence type="ECO:0000313" key="1">
    <source>
        <dbReference type="EMBL" id="SFC08525.1"/>
    </source>
</evidence>
<keyword evidence="2" id="KW-1185">Reference proteome</keyword>
<sequence length="96" mass="9985">MHRVFLFAAPLALMACEQSDTTVAATGTPTPAEQACLRDVTATTGNPDVTLLGSEFSEAGTMVRVGVGPDRAQWQCIAYSDGTTTGITSMTDESAL</sequence>
<organism evidence="1 2">
    <name type="scientific">Tropicimonas isoalkanivorans</name>
    <dbReference type="NCBI Taxonomy" id="441112"/>
    <lineage>
        <taxon>Bacteria</taxon>
        <taxon>Pseudomonadati</taxon>
        <taxon>Pseudomonadota</taxon>
        <taxon>Alphaproteobacteria</taxon>
        <taxon>Rhodobacterales</taxon>
        <taxon>Roseobacteraceae</taxon>
        <taxon>Tropicimonas</taxon>
    </lineage>
</organism>
<accession>A0A1I1GAD6</accession>
<gene>
    <name evidence="1" type="ORF">SAMN04488094_102482</name>
</gene>
<evidence type="ECO:0000313" key="2">
    <source>
        <dbReference type="Proteomes" id="UP000198728"/>
    </source>
</evidence>
<protein>
    <submittedName>
        <fullName evidence="1">Uncharacterized protein</fullName>
    </submittedName>
</protein>
<dbReference type="RefSeq" id="WP_093359822.1">
    <property type="nucleotide sequence ID" value="NZ_FOLG01000002.1"/>
</dbReference>
<name>A0A1I1GAD6_9RHOB</name>
<dbReference type="EMBL" id="FOLG01000002">
    <property type="protein sequence ID" value="SFC08525.1"/>
    <property type="molecule type" value="Genomic_DNA"/>
</dbReference>